<sequence>MEQRKNTRITNEQFRQRLFDLLNAGDKAAHKKTNFWRLLKTDFRIDKSRSLNLHDQFYKEWASLQQSAIEKTTIAVASEKTYDALISRDGKIDWYASEIRKMEAQLRGDQAFTFIIHTKTFNSHSPEGKFQVPIQIQNELRRMLKDYISELSKLSGEYVTKIAESNPDGEEKFKFDPDAIPIDVLLELMKHLKPQNS</sequence>
<reference evidence="2" key="1">
    <citation type="submission" date="2016-10" db="EMBL/GenBank/DDBJ databases">
        <authorList>
            <person name="Varghese N."/>
            <person name="Submissions S."/>
        </authorList>
    </citation>
    <scope>NUCLEOTIDE SEQUENCE [LARGE SCALE GENOMIC DNA]</scope>
    <source>
        <strain evidence="2">DSM 25811 / CCM 8410 / LMG 26954 / E90</strain>
    </source>
</reference>
<evidence type="ECO:0000313" key="1">
    <source>
        <dbReference type="EMBL" id="SDD76969.1"/>
    </source>
</evidence>
<dbReference type="EMBL" id="FMZO01000013">
    <property type="protein sequence ID" value="SDD76969.1"/>
    <property type="molecule type" value="Genomic_DNA"/>
</dbReference>
<keyword evidence="2" id="KW-1185">Reference proteome</keyword>
<name>A0A1G6XFI3_NIADE</name>
<dbReference type="RefSeq" id="WP_090391903.1">
    <property type="nucleotide sequence ID" value="NZ_FMZO01000013.1"/>
</dbReference>
<gene>
    <name evidence="1" type="ORF">SAMN04487894_11360</name>
</gene>
<dbReference type="AlphaFoldDB" id="A0A1G6XFI3"/>
<accession>A0A1G6XFI3</accession>
<evidence type="ECO:0000313" key="2">
    <source>
        <dbReference type="Proteomes" id="UP000198757"/>
    </source>
</evidence>
<dbReference type="Proteomes" id="UP000198757">
    <property type="component" value="Unassembled WGS sequence"/>
</dbReference>
<dbReference type="STRING" id="1285928.SAMN04487894_11360"/>
<proteinExistence type="predicted"/>
<protein>
    <submittedName>
        <fullName evidence="1">Uncharacterized protein</fullName>
    </submittedName>
</protein>
<organism evidence="1 2">
    <name type="scientific">Niabella drilacis (strain DSM 25811 / CCM 8410 / CCUG 62505 / LMG 26954 / E90)</name>
    <dbReference type="NCBI Taxonomy" id="1285928"/>
    <lineage>
        <taxon>Bacteria</taxon>
        <taxon>Pseudomonadati</taxon>
        <taxon>Bacteroidota</taxon>
        <taxon>Chitinophagia</taxon>
        <taxon>Chitinophagales</taxon>
        <taxon>Chitinophagaceae</taxon>
        <taxon>Niabella</taxon>
    </lineage>
</organism>